<evidence type="ECO:0000256" key="3">
    <source>
        <dbReference type="SAM" id="SignalP"/>
    </source>
</evidence>
<accession>A0A653AIC8</accession>
<evidence type="ECO:0008006" key="5">
    <source>
        <dbReference type="Google" id="ProtNLM"/>
    </source>
</evidence>
<feature type="signal peptide" evidence="3">
    <location>
        <begin position="1"/>
        <end position="22"/>
    </location>
</feature>
<dbReference type="PANTHER" id="PTHR40940:SF2">
    <property type="entry name" value="BATD"/>
    <property type="match status" value="1"/>
</dbReference>
<feature type="transmembrane region" description="Helical" evidence="2">
    <location>
        <begin position="451"/>
        <end position="473"/>
    </location>
</feature>
<organism evidence="4">
    <name type="scientific">Uncultured Desulfatiglans sp</name>
    <dbReference type="NCBI Taxonomy" id="1748965"/>
    <lineage>
        <taxon>Bacteria</taxon>
        <taxon>Pseudomonadati</taxon>
        <taxon>Thermodesulfobacteriota</taxon>
        <taxon>Desulfobacteria</taxon>
        <taxon>Desulfatiglandales</taxon>
        <taxon>Desulfatiglandaceae</taxon>
        <taxon>Desulfatiglans</taxon>
        <taxon>environmental samples</taxon>
    </lineage>
</organism>
<dbReference type="AlphaFoldDB" id="A0A653AIC8"/>
<feature type="region of interest" description="Disordered" evidence="1">
    <location>
        <begin position="401"/>
        <end position="427"/>
    </location>
</feature>
<keyword evidence="2" id="KW-1133">Transmembrane helix</keyword>
<evidence type="ECO:0000256" key="2">
    <source>
        <dbReference type="SAM" id="Phobius"/>
    </source>
</evidence>
<evidence type="ECO:0000256" key="1">
    <source>
        <dbReference type="SAM" id="MobiDB-lite"/>
    </source>
</evidence>
<evidence type="ECO:0000313" key="4">
    <source>
        <dbReference type="EMBL" id="VBB47832.1"/>
    </source>
</evidence>
<protein>
    <recommendedName>
        <fullName evidence="5">Protein BatD</fullName>
    </recommendedName>
</protein>
<dbReference type="PANTHER" id="PTHR40940">
    <property type="entry name" value="PROTEIN BATD-RELATED"/>
    <property type="match status" value="1"/>
</dbReference>
<name>A0A653AIC8_UNCDX</name>
<feature type="compositionally biased region" description="Polar residues" evidence="1">
    <location>
        <begin position="401"/>
        <end position="413"/>
    </location>
</feature>
<reference evidence="4" key="1">
    <citation type="submission" date="2018-07" db="EMBL/GenBank/DDBJ databases">
        <authorList>
            <consortium name="Genoscope - CEA"/>
            <person name="William W."/>
        </authorList>
    </citation>
    <scope>NUCLEOTIDE SEQUENCE</scope>
    <source>
        <strain evidence="4">IK1</strain>
    </source>
</reference>
<keyword evidence="2" id="KW-0472">Membrane</keyword>
<keyword evidence="2" id="KW-0812">Transmembrane</keyword>
<dbReference type="InterPro" id="IPR025738">
    <property type="entry name" value="BatD"/>
</dbReference>
<gene>
    <name evidence="4" type="ORF">TRIP_B50627</name>
</gene>
<feature type="chain" id="PRO_5024987362" description="Protein BatD" evidence="3">
    <location>
        <begin position="23"/>
        <end position="586"/>
    </location>
</feature>
<dbReference type="EMBL" id="UPXX01000032">
    <property type="protein sequence ID" value="VBB47832.1"/>
    <property type="molecule type" value="Genomic_DNA"/>
</dbReference>
<sequence>MMHLFRIAVMLVAWLWVSGAPATGFAEEAALSIHLDRREATLNDTLKLTVHIAGAEDAPRPAEIPGLEDFVVTSGGTSSQIRMDHTGVLKSSEHVYFIQPKKTGRFSIGPASLTIDGIQHASNILALTIEAPSSNDQTPSGPVFLTAELDRPHVYVEQSAVYILRLYLKARAGDLSLALPESDHLSFQQLGNPSEYRTMIEGERWQAVEVRYSVTPSAPGRYAIPPSRVRMTLYEAGRNPRRGFFDDPLFSSSRGRPVTVRSGPVELQVSPLPEDGRPGRFSGLVGDFRMQARLDPASLRAGESATLTVTIEGRGNVQRIPDLSLPAIEHVKTYGDQPSLEYRDGEDGPEAVKTMKWALVPEMPGRYDIPPLTLDFFDPSAGRYRTIEAPPLALEVSHGNQAEAGSQTPATRTSPPPEDETGPAALGEDILPVHTTPLTLSRGGRLPPNPLHAGLVLLGPALAVGAVCILVRLRRRSSLAASRMRARKAARRFFAHFGNGGLSAEELEAALRDYLNDRFQLSLGVLTPHEAAAILKARGVRKDLAARFSALAAEVDRALYTGKGQTAAGTREDIPDLIQQIEKELP</sequence>
<proteinExistence type="predicted"/>
<keyword evidence="3" id="KW-0732">Signal</keyword>
<dbReference type="Pfam" id="PF13584">
    <property type="entry name" value="BatD"/>
    <property type="match status" value="2"/>
</dbReference>